<dbReference type="Pfam" id="PF01532">
    <property type="entry name" value="Glyco_hydro_47"/>
    <property type="match status" value="1"/>
</dbReference>
<keyword evidence="6" id="KW-0378">Hydrolase</keyword>
<dbReference type="GO" id="GO:0044322">
    <property type="term" value="C:endoplasmic reticulum quality control compartment"/>
    <property type="evidence" value="ECO:0007669"/>
    <property type="project" value="GOC"/>
</dbReference>
<dbReference type="InterPro" id="IPR012341">
    <property type="entry name" value="6hp_glycosidase-like_sf"/>
</dbReference>
<evidence type="ECO:0000256" key="4">
    <source>
        <dbReference type="ARBA" id="ARBA00023180"/>
    </source>
</evidence>
<sequence length="641" mass="70683">MWIDSLGAFYPGLLALAGEVDEAIEANLVYTALWTRYAALPERWSIRESNVEAGIGWWPGRPEFIESTYHIYRATRDPWYLHVGEMVLKDIKRRCHAPCGWAGLQDVRTGEKQDRMESFFLGETTKYMYLLFDLDHPLNKLDAAYVFTTEGHPLILPKERFKPPRKHFAHVSKSGAYSAQHFTNTCPLAPPPENPLTGSLTAARPQLFEASLLTGLHRTPNIHGPVDVVEVEDKSRGRLVMHRAASNHSLFPWTLPPTMLPPNGTCVATTRRVMTAIEFPATDAASALASKLGASVVWYNYAGPTVKVLDGLKLQMQKEHSSELQQDVWRITHVGTTELGRHETVFFYAEHVEHFKDEAFTCKRRLDAVDIHFLVQVDHGANASTPLPTDDAMTAHSALFDKKTDKDAASEKRKDAASQSLLHHLLRAVSSVFEPAHTHTPAAAAEPDPVPLLLSFYAHTATGPGAVPLPSIGDTPLPGSPLYQAAQPGANFPWTSIYLAGYACDGPLADAVPRQHHVIVMRRGRCPFSRKLDSIPSFVPGPLALQLVVMVDDAQGPAADDDGVDDKDDVAVRLNHLLDRPLLGQEQRTPRGSPRLHGVPMVLMRGVSGDYHRLGTALAAGMRRKYILESQGLLIANGLVM</sequence>
<evidence type="ECO:0000256" key="2">
    <source>
        <dbReference type="ARBA" id="ARBA00007658"/>
    </source>
</evidence>
<keyword evidence="8" id="KW-1185">Reference proteome</keyword>
<reference evidence="7 8" key="1">
    <citation type="submission" date="2017-06" db="EMBL/GenBank/DDBJ databases">
        <title>Ant-infecting Ophiocordyceps genomes reveal a high diversity of potential behavioral manipulation genes and a possible major role for enterotoxins.</title>
        <authorList>
            <person name="De Bekker C."/>
            <person name="Evans H.C."/>
            <person name="Brachmann A."/>
            <person name="Hughes D.P."/>
        </authorList>
    </citation>
    <scope>NUCLEOTIDE SEQUENCE [LARGE SCALE GENOMIC DNA]</scope>
    <source>
        <strain evidence="7 8">1348a</strain>
    </source>
</reference>
<accession>A0A2C5XF59</accession>
<evidence type="ECO:0000313" key="8">
    <source>
        <dbReference type="Proteomes" id="UP000224854"/>
    </source>
</evidence>
<dbReference type="GO" id="GO:0005975">
    <property type="term" value="P:carbohydrate metabolic process"/>
    <property type="evidence" value="ECO:0007669"/>
    <property type="project" value="InterPro"/>
</dbReference>
<keyword evidence="5" id="KW-0479">Metal-binding</keyword>
<dbReference type="OrthoDB" id="8118055at2759"/>
<dbReference type="EC" id="3.2.1.-" evidence="6"/>
<dbReference type="PANTHER" id="PTHR45679">
    <property type="entry name" value="ER DEGRADATION-ENHANCING ALPHA-MANNOSIDASE-LIKE PROTEIN 2"/>
    <property type="match status" value="1"/>
</dbReference>
<evidence type="ECO:0000256" key="1">
    <source>
        <dbReference type="ARBA" id="ARBA00004240"/>
    </source>
</evidence>
<organism evidence="7 8">
    <name type="scientific">Ophiocordyceps australis</name>
    <dbReference type="NCBI Taxonomy" id="1399860"/>
    <lineage>
        <taxon>Eukaryota</taxon>
        <taxon>Fungi</taxon>
        <taxon>Dikarya</taxon>
        <taxon>Ascomycota</taxon>
        <taxon>Pezizomycotina</taxon>
        <taxon>Sordariomycetes</taxon>
        <taxon>Hypocreomycetidae</taxon>
        <taxon>Hypocreales</taxon>
        <taxon>Ophiocordycipitaceae</taxon>
        <taxon>Ophiocordyceps</taxon>
    </lineage>
</organism>
<dbReference type="UniPathway" id="UPA00378"/>
<proteinExistence type="inferred from homology"/>
<dbReference type="PRINTS" id="PR00747">
    <property type="entry name" value="GLYHDRLASE47"/>
</dbReference>
<gene>
    <name evidence="7" type="ORF">CDD82_2311</name>
</gene>
<dbReference type="GO" id="GO:0005509">
    <property type="term" value="F:calcium ion binding"/>
    <property type="evidence" value="ECO:0007669"/>
    <property type="project" value="InterPro"/>
</dbReference>
<protein>
    <recommendedName>
        <fullName evidence="6">alpha-1,2-Mannosidase</fullName>
        <ecNumber evidence="6">3.2.1.-</ecNumber>
    </recommendedName>
</protein>
<name>A0A2C5XF59_9HYPO</name>
<dbReference type="GO" id="GO:0004571">
    <property type="term" value="F:mannosyl-oligosaccharide 1,2-alpha-mannosidase activity"/>
    <property type="evidence" value="ECO:0007669"/>
    <property type="project" value="InterPro"/>
</dbReference>
<dbReference type="Gene3D" id="1.50.10.10">
    <property type="match status" value="1"/>
</dbReference>
<comment type="caution">
    <text evidence="7">The sequence shown here is derived from an EMBL/GenBank/DDBJ whole genome shotgun (WGS) entry which is preliminary data.</text>
</comment>
<dbReference type="InterPro" id="IPR044674">
    <property type="entry name" value="EDEM1/2/3"/>
</dbReference>
<evidence type="ECO:0000313" key="7">
    <source>
        <dbReference type="EMBL" id="PHH60358.1"/>
    </source>
</evidence>
<keyword evidence="3" id="KW-0256">Endoplasmic reticulum</keyword>
<comment type="cofactor">
    <cofactor evidence="5">
        <name>Ca(2+)</name>
        <dbReference type="ChEBI" id="CHEBI:29108"/>
    </cofactor>
</comment>
<comment type="subcellular location">
    <subcellularLocation>
        <location evidence="1">Endoplasmic reticulum</location>
    </subcellularLocation>
</comment>
<evidence type="ECO:0000256" key="6">
    <source>
        <dbReference type="RuleBase" id="RU361193"/>
    </source>
</evidence>
<dbReference type="InterPro" id="IPR036026">
    <property type="entry name" value="Seven-hairpin_glycosidases"/>
</dbReference>
<feature type="binding site" evidence="5">
    <location>
        <position position="149"/>
    </location>
    <ligand>
        <name>Ca(2+)</name>
        <dbReference type="ChEBI" id="CHEBI:29108"/>
    </ligand>
</feature>
<evidence type="ECO:0000256" key="3">
    <source>
        <dbReference type="ARBA" id="ARBA00022824"/>
    </source>
</evidence>
<dbReference type="GO" id="GO:1904380">
    <property type="term" value="P:endoplasmic reticulum mannose trimming"/>
    <property type="evidence" value="ECO:0007669"/>
    <property type="project" value="InterPro"/>
</dbReference>
<keyword evidence="6" id="KW-0326">Glycosidase</keyword>
<dbReference type="EMBL" id="NJEU01001813">
    <property type="protein sequence ID" value="PHH60358.1"/>
    <property type="molecule type" value="Genomic_DNA"/>
</dbReference>
<evidence type="ECO:0000256" key="5">
    <source>
        <dbReference type="PIRSR" id="PIRSR601382-2"/>
    </source>
</evidence>
<dbReference type="InterPro" id="IPR001382">
    <property type="entry name" value="Glyco_hydro_47"/>
</dbReference>
<dbReference type="Proteomes" id="UP000224854">
    <property type="component" value="Unassembled WGS sequence"/>
</dbReference>
<keyword evidence="5" id="KW-0106">Calcium</keyword>
<comment type="similarity">
    <text evidence="2 6">Belongs to the glycosyl hydrolase 47 family.</text>
</comment>
<dbReference type="AlphaFoldDB" id="A0A2C5XF59"/>
<keyword evidence="4" id="KW-0325">Glycoprotein</keyword>
<dbReference type="GO" id="GO:0036503">
    <property type="term" value="P:ERAD pathway"/>
    <property type="evidence" value="ECO:0007669"/>
    <property type="project" value="UniProtKB-ARBA"/>
</dbReference>
<dbReference type="GO" id="GO:0016020">
    <property type="term" value="C:membrane"/>
    <property type="evidence" value="ECO:0007669"/>
    <property type="project" value="InterPro"/>
</dbReference>
<dbReference type="PANTHER" id="PTHR45679:SF5">
    <property type="entry name" value="ER DEGRADATION-ENHANCING ALPHA-MANNOSIDASE-LIKE PROTEIN 1"/>
    <property type="match status" value="1"/>
</dbReference>
<dbReference type="SUPFAM" id="SSF48225">
    <property type="entry name" value="Seven-hairpin glycosidases"/>
    <property type="match status" value="1"/>
</dbReference>